<sequence>MNSQPNIYKNKKPVFFFLLPAFLFLALYLFYPFVRNILNSFQIIKDLGAPAKGWNDPIYKNYAKLFTDKNMGIAMKNTLIMIVVTLLGQVGIALILSLMVDNIKRGAKFFRIVYFFPIVVSATALGLLFNLIFLYDKGMLNQFLGFFGADKLTDWKDSAHAMVTMLVPVMWQYVGFYFIILLTGLNNISDELYESAAIDGATTWQKVKYISLPLLHNVICTCSVLAVTGALKVFDLPWIMLPNGMPMGETWLTGTYMYYWAFQGKDIDYSCTVAIVIVILGILLSKVVNMIFKEKDY</sequence>
<keyword evidence="15" id="KW-1185">Reference proteome</keyword>
<keyword evidence="2 7" id="KW-0813">Transport</keyword>
<dbReference type="EMBL" id="MCGH01000003">
    <property type="protein sequence ID" value="ODM03369.1"/>
    <property type="molecule type" value="Genomic_DNA"/>
</dbReference>
<feature type="transmembrane region" description="Helical" evidence="7">
    <location>
        <begin position="267"/>
        <end position="292"/>
    </location>
</feature>
<evidence type="ECO:0000256" key="6">
    <source>
        <dbReference type="ARBA" id="ARBA00023136"/>
    </source>
</evidence>
<gene>
    <name evidence="10" type="primary">lacF_38</name>
    <name evidence="9" type="synonym">lacF_26</name>
    <name evidence="10" type="ORF">BEH84_05477</name>
    <name evidence="11" type="ORF">BEI59_20160</name>
    <name evidence="9" type="ORF">BEI61_04164</name>
    <name evidence="12" type="ORF">BEI63_20385</name>
</gene>
<feature type="transmembrane region" description="Helical" evidence="7">
    <location>
        <begin position="12"/>
        <end position="31"/>
    </location>
</feature>
<organism evidence="11 14">
    <name type="scientific">Eisenbergiella tayi</name>
    <dbReference type="NCBI Taxonomy" id="1432052"/>
    <lineage>
        <taxon>Bacteria</taxon>
        <taxon>Bacillati</taxon>
        <taxon>Bacillota</taxon>
        <taxon>Clostridia</taxon>
        <taxon>Lachnospirales</taxon>
        <taxon>Lachnospiraceae</taxon>
        <taxon>Eisenbergiella</taxon>
    </lineage>
</organism>
<evidence type="ECO:0000256" key="5">
    <source>
        <dbReference type="ARBA" id="ARBA00022989"/>
    </source>
</evidence>
<dbReference type="EMBL" id="MCGI01000006">
    <property type="protein sequence ID" value="ODM08153.1"/>
    <property type="molecule type" value="Genomic_DNA"/>
</dbReference>
<dbReference type="GO" id="GO:0055085">
    <property type="term" value="P:transmembrane transport"/>
    <property type="evidence" value="ECO:0007669"/>
    <property type="project" value="InterPro"/>
</dbReference>
<evidence type="ECO:0000313" key="12">
    <source>
        <dbReference type="EMBL" id="ODR52082.1"/>
    </source>
</evidence>
<feature type="transmembrane region" description="Helical" evidence="7">
    <location>
        <begin position="170"/>
        <end position="188"/>
    </location>
</feature>
<dbReference type="PANTHER" id="PTHR43227:SF11">
    <property type="entry name" value="BLL4140 PROTEIN"/>
    <property type="match status" value="1"/>
</dbReference>
<dbReference type="InterPro" id="IPR035906">
    <property type="entry name" value="MetI-like_sf"/>
</dbReference>
<reference evidence="12 15" key="2">
    <citation type="submission" date="2016-08" db="EMBL/GenBank/DDBJ databases">
        <title>Characterization of Isolates of Eisenbergiella tayi Derived from Blood Cultures, Using Whole Genome Sequencing.</title>
        <authorList>
            <person name="Bernier A.-M."/>
            <person name="Burdz T."/>
            <person name="Wiebe D."/>
            <person name="Bernard K."/>
        </authorList>
    </citation>
    <scope>NUCLEOTIDE SEQUENCE [LARGE SCALE GENOMIC DNA]</scope>
    <source>
        <strain evidence="12 15">NML120146</strain>
    </source>
</reference>
<dbReference type="SUPFAM" id="SSF161098">
    <property type="entry name" value="MetI-like"/>
    <property type="match status" value="1"/>
</dbReference>
<evidence type="ECO:0000256" key="7">
    <source>
        <dbReference type="RuleBase" id="RU363032"/>
    </source>
</evidence>
<dbReference type="Proteomes" id="UP000095003">
    <property type="component" value="Unassembled WGS sequence"/>
</dbReference>
<dbReference type="EMBL" id="MEHD01000031">
    <property type="protein sequence ID" value="ODR52082.1"/>
    <property type="molecule type" value="Genomic_DNA"/>
</dbReference>
<feature type="transmembrane region" description="Helical" evidence="7">
    <location>
        <begin position="79"/>
        <end position="100"/>
    </location>
</feature>
<comment type="caution">
    <text evidence="11">The sequence shown here is derived from an EMBL/GenBank/DDBJ whole genome shotgun (WGS) entry which is preliminary data.</text>
</comment>
<evidence type="ECO:0000256" key="4">
    <source>
        <dbReference type="ARBA" id="ARBA00022692"/>
    </source>
</evidence>
<dbReference type="InterPro" id="IPR050809">
    <property type="entry name" value="UgpAE/MalFG_permease"/>
</dbReference>
<feature type="transmembrane region" description="Helical" evidence="7">
    <location>
        <begin position="209"/>
        <end position="231"/>
    </location>
</feature>
<dbReference type="PANTHER" id="PTHR43227">
    <property type="entry name" value="BLL4140 PROTEIN"/>
    <property type="match status" value="1"/>
</dbReference>
<evidence type="ECO:0000256" key="2">
    <source>
        <dbReference type="ARBA" id="ARBA00022448"/>
    </source>
</evidence>
<evidence type="ECO:0000256" key="3">
    <source>
        <dbReference type="ARBA" id="ARBA00022475"/>
    </source>
</evidence>
<evidence type="ECO:0000313" key="11">
    <source>
        <dbReference type="EMBL" id="ODR48697.1"/>
    </source>
</evidence>
<evidence type="ECO:0000256" key="1">
    <source>
        <dbReference type="ARBA" id="ARBA00004651"/>
    </source>
</evidence>
<evidence type="ECO:0000313" key="13">
    <source>
        <dbReference type="Proteomes" id="UP000094067"/>
    </source>
</evidence>
<dbReference type="EMBL" id="MEHA01000016">
    <property type="protein sequence ID" value="ODR48697.1"/>
    <property type="molecule type" value="Genomic_DNA"/>
</dbReference>
<evidence type="ECO:0000313" key="9">
    <source>
        <dbReference type="EMBL" id="ODM03369.1"/>
    </source>
</evidence>
<dbReference type="Proteomes" id="UP000094869">
    <property type="component" value="Unassembled WGS sequence"/>
</dbReference>
<evidence type="ECO:0000313" key="16">
    <source>
        <dbReference type="Proteomes" id="UP000095003"/>
    </source>
</evidence>
<evidence type="ECO:0000313" key="15">
    <source>
        <dbReference type="Proteomes" id="UP000094869"/>
    </source>
</evidence>
<keyword evidence="4 7" id="KW-0812">Transmembrane</keyword>
<comment type="similarity">
    <text evidence="7">Belongs to the binding-protein-dependent transport system permease family.</text>
</comment>
<protein>
    <submittedName>
        <fullName evidence="11">ABC transporter permease</fullName>
    </submittedName>
    <submittedName>
        <fullName evidence="9">Lactose transport system permease protein LacF</fullName>
    </submittedName>
</protein>
<reference evidence="11 14" key="3">
    <citation type="submission" date="2016-08" db="EMBL/GenBank/DDBJ databases">
        <authorList>
            <person name="Seilhamer J.J."/>
        </authorList>
    </citation>
    <scope>NUCLEOTIDE SEQUENCE [LARGE SCALE GENOMIC DNA]</scope>
    <source>
        <strain evidence="11 14">NML150140-1</strain>
    </source>
</reference>
<proteinExistence type="inferred from homology"/>
<feature type="domain" description="ABC transmembrane type-1" evidence="8">
    <location>
        <begin position="75"/>
        <end position="288"/>
    </location>
</feature>
<dbReference type="PROSITE" id="PS50928">
    <property type="entry name" value="ABC_TM1"/>
    <property type="match status" value="1"/>
</dbReference>
<dbReference type="GeneID" id="93301347"/>
<dbReference type="InterPro" id="IPR000515">
    <property type="entry name" value="MetI-like"/>
</dbReference>
<dbReference type="AlphaFoldDB" id="A0A1E3UE45"/>
<dbReference type="Gene3D" id="1.10.3720.10">
    <property type="entry name" value="MetI-like"/>
    <property type="match status" value="1"/>
</dbReference>
<dbReference type="CDD" id="cd06261">
    <property type="entry name" value="TM_PBP2"/>
    <property type="match status" value="1"/>
</dbReference>
<dbReference type="Proteomes" id="UP000094067">
    <property type="component" value="Unassembled WGS sequence"/>
</dbReference>
<comment type="subcellular location">
    <subcellularLocation>
        <location evidence="1 7">Cell membrane</location>
        <topology evidence="1 7">Multi-pass membrane protein</topology>
    </subcellularLocation>
</comment>
<dbReference type="PATRIC" id="fig|1432052.3.peg.6067"/>
<dbReference type="OrthoDB" id="2637002at2"/>
<evidence type="ECO:0000313" key="10">
    <source>
        <dbReference type="EMBL" id="ODM08153.1"/>
    </source>
</evidence>
<name>A0A1E3UE45_9FIRM</name>
<feature type="transmembrane region" description="Helical" evidence="7">
    <location>
        <begin position="112"/>
        <end position="135"/>
    </location>
</feature>
<evidence type="ECO:0000313" key="14">
    <source>
        <dbReference type="Proteomes" id="UP000094271"/>
    </source>
</evidence>
<reference evidence="13 16" key="1">
    <citation type="submission" date="2016-07" db="EMBL/GenBank/DDBJ databases">
        <title>Characterization of isolates of Eisenbergiella tayi derived from blood cultures, using whole genome sequencing.</title>
        <authorList>
            <person name="Burdz T."/>
            <person name="Wiebe D."/>
            <person name="Huynh C."/>
            <person name="Bernard K."/>
        </authorList>
    </citation>
    <scope>NUCLEOTIDE SEQUENCE [LARGE SCALE GENOMIC DNA]</scope>
    <source>
        <strain evidence="9 13">NML 110608</strain>
        <strain evidence="10 16">NML 120489</strain>
    </source>
</reference>
<dbReference type="Proteomes" id="UP000094271">
    <property type="component" value="Unassembled WGS sequence"/>
</dbReference>
<evidence type="ECO:0000259" key="8">
    <source>
        <dbReference type="PROSITE" id="PS50928"/>
    </source>
</evidence>
<dbReference type="Pfam" id="PF00528">
    <property type="entry name" value="BPD_transp_1"/>
    <property type="match status" value="1"/>
</dbReference>
<keyword evidence="5 7" id="KW-1133">Transmembrane helix</keyword>
<dbReference type="RefSeq" id="WP_009250721.1">
    <property type="nucleotide sequence ID" value="NZ_BAABXS010000001.1"/>
</dbReference>
<dbReference type="GO" id="GO:0005886">
    <property type="term" value="C:plasma membrane"/>
    <property type="evidence" value="ECO:0007669"/>
    <property type="project" value="UniProtKB-SubCell"/>
</dbReference>
<accession>A0A1E3UE45</accession>
<keyword evidence="6 7" id="KW-0472">Membrane</keyword>
<keyword evidence="3" id="KW-1003">Cell membrane</keyword>